<accession>A0ACC6IJ24</accession>
<evidence type="ECO:0000313" key="2">
    <source>
        <dbReference type="Proteomes" id="UP001261666"/>
    </source>
</evidence>
<sequence>MSTPVHVPLRDLADAVGSVLGPGPWRQVDQQRIDTFADATDDHQWIHTDPERAAAGPFGATVAHGYLTLSLVPTLLGALVVVDGAAMGVNYGLDRVRFPAPVTAGSRVRASAVLAEVQPVGGGVQARFDVTIEVEHGAKPACIATVLCRFYGAEVSA</sequence>
<keyword evidence="2" id="KW-1185">Reference proteome</keyword>
<proteinExistence type="predicted"/>
<name>A0ACC6IJ24_9ACTN</name>
<dbReference type="EMBL" id="JAVIZJ010000006">
    <property type="protein sequence ID" value="MDR6210751.1"/>
    <property type="molecule type" value="Genomic_DNA"/>
</dbReference>
<gene>
    <name evidence="1" type="ORF">QE364_002466</name>
</gene>
<evidence type="ECO:0000313" key="1">
    <source>
        <dbReference type="EMBL" id="MDR6210751.1"/>
    </source>
</evidence>
<reference evidence="1" key="1">
    <citation type="submission" date="2023-08" db="EMBL/GenBank/DDBJ databases">
        <title>Functional and genomic diversity of the sorghum phyllosphere microbiome.</title>
        <authorList>
            <person name="Shade A."/>
        </authorList>
    </citation>
    <scope>NUCLEOTIDE SEQUENCE</scope>
    <source>
        <strain evidence="1">SORGH_AS_0885</strain>
    </source>
</reference>
<organism evidence="1 2">
    <name type="scientific">Nocardioides zeae</name>
    <dbReference type="NCBI Taxonomy" id="1457234"/>
    <lineage>
        <taxon>Bacteria</taxon>
        <taxon>Bacillati</taxon>
        <taxon>Actinomycetota</taxon>
        <taxon>Actinomycetes</taxon>
        <taxon>Propionibacteriales</taxon>
        <taxon>Nocardioidaceae</taxon>
        <taxon>Nocardioides</taxon>
    </lineage>
</organism>
<comment type="caution">
    <text evidence="1">The sequence shown here is derived from an EMBL/GenBank/DDBJ whole genome shotgun (WGS) entry which is preliminary data.</text>
</comment>
<protein>
    <submittedName>
        <fullName evidence="1">Acyl dehydratase</fullName>
    </submittedName>
</protein>
<dbReference type="Proteomes" id="UP001261666">
    <property type="component" value="Unassembled WGS sequence"/>
</dbReference>